<organism evidence="1 2">
    <name type="scientific">Halteria grandinella</name>
    <dbReference type="NCBI Taxonomy" id="5974"/>
    <lineage>
        <taxon>Eukaryota</taxon>
        <taxon>Sar</taxon>
        <taxon>Alveolata</taxon>
        <taxon>Ciliophora</taxon>
        <taxon>Intramacronucleata</taxon>
        <taxon>Spirotrichea</taxon>
        <taxon>Stichotrichia</taxon>
        <taxon>Sporadotrichida</taxon>
        <taxon>Halteriidae</taxon>
        <taxon>Halteria</taxon>
    </lineage>
</organism>
<keyword evidence="2" id="KW-1185">Reference proteome</keyword>
<name>A0A8J8NRU1_HALGN</name>
<protein>
    <submittedName>
        <fullName evidence="1">Uncharacterized protein</fullName>
    </submittedName>
</protein>
<dbReference type="EMBL" id="RRYP01007560">
    <property type="protein sequence ID" value="TNV80397.1"/>
    <property type="molecule type" value="Genomic_DNA"/>
</dbReference>
<reference evidence="1" key="1">
    <citation type="submission" date="2019-06" db="EMBL/GenBank/DDBJ databases">
        <authorList>
            <person name="Zheng W."/>
        </authorList>
    </citation>
    <scope>NUCLEOTIDE SEQUENCE</scope>
    <source>
        <strain evidence="1">QDHG01</strain>
    </source>
</reference>
<evidence type="ECO:0000313" key="1">
    <source>
        <dbReference type="EMBL" id="TNV80397.1"/>
    </source>
</evidence>
<sequence>MQIVTEVIQEYITLKRDTYRKLLRDQSKMPEVDPFEIIQIEDLIGKHNKSVGGGVDKIKVICAITYDLLTCRLVLSLIDESFANQDHYFSDLVFDTCFKNFQSAVALKERLKGASLIHNIPLICQLEEKQQLEQEKIVPNFQILGDFGGLGDAKEEAKVEQQNLVFNQYLTPTVEFAKDFIILLINNSCKNFEQLADARKTLSLKKALNNFLSNSAISKLKKWPKDASPDDRCLQILQRLSLKEKTGPNQEQLIILDATIGSLQKLNILKVNGPSVESYPQIVKSLVDGGKLEQIIQQTVDKEQTLINSKVEALLLRPVQPP</sequence>
<evidence type="ECO:0000313" key="2">
    <source>
        <dbReference type="Proteomes" id="UP000785679"/>
    </source>
</evidence>
<comment type="caution">
    <text evidence="1">The sequence shown here is derived from an EMBL/GenBank/DDBJ whole genome shotgun (WGS) entry which is preliminary data.</text>
</comment>
<dbReference type="Proteomes" id="UP000785679">
    <property type="component" value="Unassembled WGS sequence"/>
</dbReference>
<proteinExistence type="predicted"/>
<dbReference type="AlphaFoldDB" id="A0A8J8NRU1"/>
<accession>A0A8J8NRU1</accession>
<gene>
    <name evidence="1" type="ORF">FGO68_gene303</name>
</gene>